<gene>
    <name evidence="3" type="ORF">OMM_08778</name>
</gene>
<protein>
    <recommendedName>
        <fullName evidence="2">HPt domain-containing protein</fullName>
    </recommendedName>
</protein>
<comment type="caution">
    <text evidence="3">The sequence shown here is derived from an EMBL/GenBank/DDBJ whole genome shotgun (WGS) entry which is preliminary data.</text>
</comment>
<evidence type="ECO:0000256" key="1">
    <source>
        <dbReference type="PROSITE-ProRule" id="PRU00110"/>
    </source>
</evidence>
<sequence length="149" mass="16626">MNAHTIKGLAGTIGAKTLQKIAQELEQAIYKKEMPVIHELLDRFWHALNSILQVIQPYVRITPSVENDGTQLPSGNLSDLNQHLIALSAFLQDAKPVQVKAIVKEIKSKSWPDDICSEINDILEQVKKYRYNDAAKIVSSLLVRLGLGL</sequence>
<organism evidence="3 4">
    <name type="scientific">Candidatus Magnetoglobus multicellularis str. Araruama</name>
    <dbReference type="NCBI Taxonomy" id="890399"/>
    <lineage>
        <taxon>Bacteria</taxon>
        <taxon>Pseudomonadati</taxon>
        <taxon>Thermodesulfobacteriota</taxon>
        <taxon>Desulfobacteria</taxon>
        <taxon>Desulfobacterales</taxon>
        <taxon>Desulfobacteraceae</taxon>
        <taxon>Candidatus Magnetoglobus</taxon>
    </lineage>
</organism>
<keyword evidence="1" id="KW-0597">Phosphoprotein</keyword>
<evidence type="ECO:0000259" key="2">
    <source>
        <dbReference type="PROSITE" id="PS50894"/>
    </source>
</evidence>
<dbReference type="InterPro" id="IPR008207">
    <property type="entry name" value="Sig_transdc_His_kin_Hpt_dom"/>
</dbReference>
<dbReference type="SUPFAM" id="SSF47226">
    <property type="entry name" value="Histidine-containing phosphotransfer domain, HPT domain"/>
    <property type="match status" value="1"/>
</dbReference>
<reference evidence="4" key="1">
    <citation type="submission" date="2012-11" db="EMBL/GenBank/DDBJ databases">
        <authorList>
            <person name="Lucero-Rivera Y.E."/>
            <person name="Tovar-Ramirez D."/>
        </authorList>
    </citation>
    <scope>NUCLEOTIDE SEQUENCE [LARGE SCALE GENOMIC DNA]</scope>
    <source>
        <strain evidence="4">Araruama</strain>
    </source>
</reference>
<dbReference type="GO" id="GO:0004672">
    <property type="term" value="F:protein kinase activity"/>
    <property type="evidence" value="ECO:0007669"/>
    <property type="project" value="UniProtKB-ARBA"/>
</dbReference>
<dbReference type="CDD" id="cd00088">
    <property type="entry name" value="HPT"/>
    <property type="match status" value="1"/>
</dbReference>
<dbReference type="EMBL" id="ATBP01000416">
    <property type="protein sequence ID" value="ETR70487.1"/>
    <property type="molecule type" value="Genomic_DNA"/>
</dbReference>
<evidence type="ECO:0000313" key="4">
    <source>
        <dbReference type="Proteomes" id="UP000189670"/>
    </source>
</evidence>
<dbReference type="Gene3D" id="1.20.120.160">
    <property type="entry name" value="HPT domain"/>
    <property type="match status" value="1"/>
</dbReference>
<evidence type="ECO:0000313" key="3">
    <source>
        <dbReference type="EMBL" id="ETR70487.1"/>
    </source>
</evidence>
<proteinExistence type="predicted"/>
<dbReference type="GO" id="GO:0000160">
    <property type="term" value="P:phosphorelay signal transduction system"/>
    <property type="evidence" value="ECO:0007669"/>
    <property type="project" value="InterPro"/>
</dbReference>
<feature type="domain" description="HPt" evidence="2">
    <location>
        <begin position="1"/>
        <end position="58"/>
    </location>
</feature>
<feature type="modified residue" description="Phosphohistidine" evidence="1">
    <location>
        <position position="4"/>
    </location>
</feature>
<accession>A0A1V1P6I5</accession>
<dbReference type="Proteomes" id="UP000189670">
    <property type="component" value="Unassembled WGS sequence"/>
</dbReference>
<dbReference type="InterPro" id="IPR036641">
    <property type="entry name" value="HPT_dom_sf"/>
</dbReference>
<name>A0A1V1P6I5_9BACT</name>
<dbReference type="Pfam" id="PF01627">
    <property type="entry name" value="Hpt"/>
    <property type="match status" value="1"/>
</dbReference>
<dbReference type="PROSITE" id="PS50894">
    <property type="entry name" value="HPT"/>
    <property type="match status" value="1"/>
</dbReference>
<dbReference type="AlphaFoldDB" id="A0A1V1P6I5"/>